<dbReference type="InterPro" id="IPR058031">
    <property type="entry name" value="AAA_lid_NorR"/>
</dbReference>
<dbReference type="InterPro" id="IPR003593">
    <property type="entry name" value="AAA+_ATPase"/>
</dbReference>
<keyword evidence="9" id="KW-0614">Plasmid</keyword>
<dbReference type="PROSITE" id="PS50045">
    <property type="entry name" value="SIGMA54_INTERACT_4"/>
    <property type="match status" value="1"/>
</dbReference>
<evidence type="ECO:0000256" key="1">
    <source>
        <dbReference type="ARBA" id="ARBA00022741"/>
    </source>
</evidence>
<dbReference type="InterPro" id="IPR001789">
    <property type="entry name" value="Sig_transdc_resp-reg_receiver"/>
</dbReference>
<dbReference type="Pfam" id="PF00072">
    <property type="entry name" value="Response_reg"/>
    <property type="match status" value="1"/>
</dbReference>
<keyword evidence="5" id="KW-0804">Transcription</keyword>
<organism evidence="9 10">
    <name type="scientific">Skermanella cutis</name>
    <dbReference type="NCBI Taxonomy" id="2775420"/>
    <lineage>
        <taxon>Bacteria</taxon>
        <taxon>Pseudomonadati</taxon>
        <taxon>Pseudomonadota</taxon>
        <taxon>Alphaproteobacteria</taxon>
        <taxon>Rhodospirillales</taxon>
        <taxon>Azospirillaceae</taxon>
        <taxon>Skermanella</taxon>
    </lineage>
</organism>
<evidence type="ECO:0000259" key="7">
    <source>
        <dbReference type="PROSITE" id="PS50045"/>
    </source>
</evidence>
<protein>
    <submittedName>
        <fullName evidence="9">Sigma-54-dependent Fis family transcriptional regulator</fullName>
    </submittedName>
</protein>
<dbReference type="InterPro" id="IPR002197">
    <property type="entry name" value="HTH_Fis"/>
</dbReference>
<dbReference type="InterPro" id="IPR027417">
    <property type="entry name" value="P-loop_NTPase"/>
</dbReference>
<dbReference type="Gene3D" id="3.40.50.300">
    <property type="entry name" value="P-loop containing nucleotide triphosphate hydrolases"/>
    <property type="match status" value="1"/>
</dbReference>
<keyword evidence="3" id="KW-0902">Two-component regulatory system</keyword>
<dbReference type="InterPro" id="IPR025944">
    <property type="entry name" value="Sigma_54_int_dom_CS"/>
</dbReference>
<keyword evidence="1" id="KW-0547">Nucleotide-binding</keyword>
<dbReference type="Gene3D" id="1.10.8.60">
    <property type="match status" value="1"/>
</dbReference>
<dbReference type="PROSITE" id="PS50110">
    <property type="entry name" value="RESPONSE_REGULATORY"/>
    <property type="match status" value="1"/>
</dbReference>
<sequence length="435" mass="46351">MNDGPSVLVVEDDPVLGPALMQRLRLEGFRPRLAASGTAAVEALAGGAPPHAVVSDIRLPDMDGEALYRHLLDSVGALPVYFITAHGQVDQAVRLIKAGARDYLTKPVDVDSLVAELRKACEPDAAADAAALGAAPAMRQAEAVLRKAARVDIPVLLTGETGVGKEVAARLLHAANRADRPFAAVNCAAIPRDLVESTLFGHERGAFTGAVASSPGLLARAGTGTLFLDEIAELPAEHQSKLLRVIQERVFLPVGGREERRFEARLVCATHADLAACVAAGTFREDLYFRINVVEVRIPPLRERPEDVSLLARRFLDDAVARFGLESRALSPAGLAALADHDWPGNVRELRNRIERAAVLADETVIGPADLFPEAGLDGPPVAGTGTLDEALTVATRAKVEEALRRAEGNRGQAARLLGVSRTTLWKRMRELGIG</sequence>
<dbReference type="InterPro" id="IPR002078">
    <property type="entry name" value="Sigma_54_int"/>
</dbReference>
<evidence type="ECO:0000256" key="2">
    <source>
        <dbReference type="ARBA" id="ARBA00022840"/>
    </source>
</evidence>
<dbReference type="Pfam" id="PF02954">
    <property type="entry name" value="HTH_8"/>
    <property type="match status" value="1"/>
</dbReference>
<evidence type="ECO:0000313" key="10">
    <source>
        <dbReference type="Proteomes" id="UP000595197"/>
    </source>
</evidence>
<reference evidence="9" key="1">
    <citation type="submission" date="2021-02" db="EMBL/GenBank/DDBJ databases">
        <title>Skermanella TT6 skin isolate.</title>
        <authorList>
            <person name="Lee K."/>
            <person name="Ganzorig M."/>
        </authorList>
    </citation>
    <scope>NUCLEOTIDE SEQUENCE</scope>
    <source>
        <strain evidence="9">TT6</strain>
    </source>
</reference>
<gene>
    <name evidence="9" type="ORF">IGS68_31505</name>
</gene>
<dbReference type="SUPFAM" id="SSF52540">
    <property type="entry name" value="P-loop containing nucleoside triphosphate hydrolases"/>
    <property type="match status" value="1"/>
</dbReference>
<dbReference type="SMART" id="SM00382">
    <property type="entry name" value="AAA"/>
    <property type="match status" value="1"/>
</dbReference>
<feature type="domain" description="Sigma-54 factor interaction" evidence="7">
    <location>
        <begin position="131"/>
        <end position="359"/>
    </location>
</feature>
<keyword evidence="10" id="KW-1185">Reference proteome</keyword>
<dbReference type="Pfam" id="PF00158">
    <property type="entry name" value="Sigma54_activat"/>
    <property type="match status" value="1"/>
</dbReference>
<keyword evidence="2" id="KW-0067">ATP-binding</keyword>
<dbReference type="SUPFAM" id="SSF52172">
    <property type="entry name" value="CheY-like"/>
    <property type="match status" value="1"/>
</dbReference>
<dbReference type="PANTHER" id="PTHR32071">
    <property type="entry name" value="TRANSCRIPTIONAL REGULATORY PROTEIN"/>
    <property type="match status" value="1"/>
</dbReference>
<proteinExistence type="predicted"/>
<evidence type="ECO:0000259" key="8">
    <source>
        <dbReference type="PROSITE" id="PS50110"/>
    </source>
</evidence>
<keyword evidence="6" id="KW-0597">Phosphoprotein</keyword>
<dbReference type="EMBL" id="CP067421">
    <property type="protein sequence ID" value="QQP92961.1"/>
    <property type="molecule type" value="Genomic_DNA"/>
</dbReference>
<name>A0ABX7BF01_9PROT</name>
<accession>A0ABX7BF01</accession>
<dbReference type="PRINTS" id="PR01590">
    <property type="entry name" value="HTHFIS"/>
</dbReference>
<feature type="domain" description="Response regulatory" evidence="8">
    <location>
        <begin position="6"/>
        <end position="121"/>
    </location>
</feature>
<evidence type="ECO:0000256" key="5">
    <source>
        <dbReference type="ARBA" id="ARBA00023163"/>
    </source>
</evidence>
<dbReference type="CDD" id="cd00009">
    <property type="entry name" value="AAA"/>
    <property type="match status" value="1"/>
</dbReference>
<dbReference type="Proteomes" id="UP000595197">
    <property type="component" value="Plasmid pTT6-1"/>
</dbReference>
<evidence type="ECO:0000313" key="9">
    <source>
        <dbReference type="EMBL" id="QQP92961.1"/>
    </source>
</evidence>
<evidence type="ECO:0000256" key="6">
    <source>
        <dbReference type="PROSITE-ProRule" id="PRU00169"/>
    </source>
</evidence>
<dbReference type="Gene3D" id="1.10.10.60">
    <property type="entry name" value="Homeodomain-like"/>
    <property type="match status" value="1"/>
</dbReference>
<evidence type="ECO:0000256" key="4">
    <source>
        <dbReference type="ARBA" id="ARBA00023015"/>
    </source>
</evidence>
<evidence type="ECO:0000256" key="3">
    <source>
        <dbReference type="ARBA" id="ARBA00023012"/>
    </source>
</evidence>
<dbReference type="SUPFAM" id="SSF46689">
    <property type="entry name" value="Homeodomain-like"/>
    <property type="match status" value="1"/>
</dbReference>
<dbReference type="RefSeq" id="WP_201082269.1">
    <property type="nucleotide sequence ID" value="NZ_CP067421.1"/>
</dbReference>
<geneLocation type="plasmid" evidence="9 10">
    <name>pTT6-1</name>
</geneLocation>
<dbReference type="Gene3D" id="3.40.50.2300">
    <property type="match status" value="1"/>
</dbReference>
<dbReference type="Pfam" id="PF25601">
    <property type="entry name" value="AAA_lid_14"/>
    <property type="match status" value="1"/>
</dbReference>
<dbReference type="InterPro" id="IPR011006">
    <property type="entry name" value="CheY-like_superfamily"/>
</dbReference>
<feature type="modified residue" description="4-aspartylphosphate" evidence="6">
    <location>
        <position position="56"/>
    </location>
</feature>
<dbReference type="SMART" id="SM00448">
    <property type="entry name" value="REC"/>
    <property type="match status" value="1"/>
</dbReference>
<keyword evidence="4" id="KW-0805">Transcription regulation</keyword>
<dbReference type="PANTHER" id="PTHR32071:SF99">
    <property type="entry name" value="TRANSCRIPTIONAL REGULATORY PROTEIN"/>
    <property type="match status" value="1"/>
</dbReference>
<dbReference type="InterPro" id="IPR009057">
    <property type="entry name" value="Homeodomain-like_sf"/>
</dbReference>
<dbReference type="PROSITE" id="PS00688">
    <property type="entry name" value="SIGMA54_INTERACT_3"/>
    <property type="match status" value="1"/>
</dbReference>